<accession>A0A0D0CYK0</accession>
<keyword evidence="2" id="KW-1185">Reference proteome</keyword>
<dbReference type="EMBL" id="KN825949">
    <property type="protein sequence ID" value="KIK80723.1"/>
    <property type="molecule type" value="Genomic_DNA"/>
</dbReference>
<dbReference type="InParanoid" id="A0A0D0CYK0"/>
<reference evidence="2" key="2">
    <citation type="submission" date="2015-01" db="EMBL/GenBank/DDBJ databases">
        <title>Evolutionary Origins and Diversification of the Mycorrhizal Mutualists.</title>
        <authorList>
            <consortium name="DOE Joint Genome Institute"/>
            <consortium name="Mycorrhizal Genomics Consortium"/>
            <person name="Kohler A."/>
            <person name="Kuo A."/>
            <person name="Nagy L.G."/>
            <person name="Floudas D."/>
            <person name="Copeland A."/>
            <person name="Barry K.W."/>
            <person name="Cichocki N."/>
            <person name="Veneault-Fourrey C."/>
            <person name="LaButti K."/>
            <person name="Lindquist E.A."/>
            <person name="Lipzen A."/>
            <person name="Lundell T."/>
            <person name="Morin E."/>
            <person name="Murat C."/>
            <person name="Riley R."/>
            <person name="Ohm R."/>
            <person name="Sun H."/>
            <person name="Tunlid A."/>
            <person name="Henrissat B."/>
            <person name="Grigoriev I.V."/>
            <person name="Hibbett D.S."/>
            <person name="Martin F."/>
        </authorList>
    </citation>
    <scope>NUCLEOTIDE SEQUENCE [LARGE SCALE GENOMIC DNA]</scope>
    <source>
        <strain evidence="2">Ve08.2h10</strain>
    </source>
</reference>
<feature type="non-terminal residue" evidence="1">
    <location>
        <position position="74"/>
    </location>
</feature>
<feature type="non-terminal residue" evidence="1">
    <location>
        <position position="1"/>
    </location>
</feature>
<dbReference type="Proteomes" id="UP000054538">
    <property type="component" value="Unassembled WGS sequence"/>
</dbReference>
<evidence type="ECO:0000313" key="2">
    <source>
        <dbReference type="Proteomes" id="UP000054538"/>
    </source>
</evidence>
<sequence length="74" mass="8239">PDVIQLTSNSSYSTVTSHTPAGSIENLGALEDSITAVEVDMLNIDQRRAYDIITWHLDRTLEGHDPPALRMILY</sequence>
<name>A0A0D0CYK0_9AGAM</name>
<protein>
    <submittedName>
        <fullName evidence="1">Unplaced genomic scaffold scaffold_1127, whole genome shotgun sequence</fullName>
    </submittedName>
</protein>
<gene>
    <name evidence="1" type="ORF">PAXRUDRAFT_110219</name>
</gene>
<dbReference type="AlphaFoldDB" id="A0A0D0CYK0"/>
<dbReference type="HOGENOM" id="CLU_2694578_0_0_1"/>
<proteinExistence type="predicted"/>
<dbReference type="OrthoDB" id="432234at2759"/>
<evidence type="ECO:0000313" key="1">
    <source>
        <dbReference type="EMBL" id="KIK80723.1"/>
    </source>
</evidence>
<reference evidence="1 2" key="1">
    <citation type="submission" date="2014-04" db="EMBL/GenBank/DDBJ databases">
        <authorList>
            <consortium name="DOE Joint Genome Institute"/>
            <person name="Kuo A."/>
            <person name="Kohler A."/>
            <person name="Jargeat P."/>
            <person name="Nagy L.G."/>
            <person name="Floudas D."/>
            <person name="Copeland A."/>
            <person name="Barry K.W."/>
            <person name="Cichocki N."/>
            <person name="Veneault-Fourrey C."/>
            <person name="LaButti K."/>
            <person name="Lindquist E.A."/>
            <person name="Lipzen A."/>
            <person name="Lundell T."/>
            <person name="Morin E."/>
            <person name="Murat C."/>
            <person name="Sun H."/>
            <person name="Tunlid A."/>
            <person name="Henrissat B."/>
            <person name="Grigoriev I.V."/>
            <person name="Hibbett D.S."/>
            <person name="Martin F."/>
            <person name="Nordberg H.P."/>
            <person name="Cantor M.N."/>
            <person name="Hua S.X."/>
        </authorList>
    </citation>
    <scope>NUCLEOTIDE SEQUENCE [LARGE SCALE GENOMIC DNA]</scope>
    <source>
        <strain evidence="1 2">Ve08.2h10</strain>
    </source>
</reference>
<organism evidence="1 2">
    <name type="scientific">Paxillus rubicundulus Ve08.2h10</name>
    <dbReference type="NCBI Taxonomy" id="930991"/>
    <lineage>
        <taxon>Eukaryota</taxon>
        <taxon>Fungi</taxon>
        <taxon>Dikarya</taxon>
        <taxon>Basidiomycota</taxon>
        <taxon>Agaricomycotina</taxon>
        <taxon>Agaricomycetes</taxon>
        <taxon>Agaricomycetidae</taxon>
        <taxon>Boletales</taxon>
        <taxon>Paxilineae</taxon>
        <taxon>Paxillaceae</taxon>
        <taxon>Paxillus</taxon>
    </lineage>
</organism>